<dbReference type="InterPro" id="IPR023033">
    <property type="entry name" value="Ala_tRNA_ligase_euk/bac"/>
</dbReference>
<dbReference type="OMA" id="NKKDNFW"/>
<evidence type="ECO:0000256" key="14">
    <source>
        <dbReference type="ARBA" id="ARBA00032577"/>
    </source>
</evidence>
<dbReference type="Gene3D" id="3.30.980.10">
    <property type="entry name" value="Threonyl-trna Synthetase, Chain A, domain 2"/>
    <property type="match status" value="1"/>
</dbReference>
<organism evidence="19 20">
    <name type="scientific">Cimex lectularius</name>
    <name type="common">Bed bug</name>
    <name type="synonym">Acanthia lectularia</name>
    <dbReference type="NCBI Taxonomy" id="79782"/>
    <lineage>
        <taxon>Eukaryota</taxon>
        <taxon>Metazoa</taxon>
        <taxon>Ecdysozoa</taxon>
        <taxon>Arthropoda</taxon>
        <taxon>Hexapoda</taxon>
        <taxon>Insecta</taxon>
        <taxon>Pterygota</taxon>
        <taxon>Neoptera</taxon>
        <taxon>Paraneoptera</taxon>
        <taxon>Hemiptera</taxon>
        <taxon>Heteroptera</taxon>
        <taxon>Panheteroptera</taxon>
        <taxon>Cimicomorpha</taxon>
        <taxon>Cimicidae</taxon>
        <taxon>Cimex</taxon>
    </lineage>
</organism>
<evidence type="ECO:0000256" key="9">
    <source>
        <dbReference type="ARBA" id="ARBA00022833"/>
    </source>
</evidence>
<evidence type="ECO:0000256" key="16">
    <source>
        <dbReference type="HAMAP-Rule" id="MF_03133"/>
    </source>
</evidence>
<proteinExistence type="inferred from homology"/>
<keyword evidence="4" id="KW-0963">Cytoplasm</keyword>
<feature type="binding site" evidence="16">
    <location>
        <position position="611"/>
    </location>
    <ligand>
        <name>Zn(2+)</name>
        <dbReference type="ChEBI" id="CHEBI:29105"/>
    </ligand>
</feature>
<accession>A0A8I6RZY6</accession>
<keyword evidence="13 16" id="KW-0030">Aminoacyl-tRNA synthetase</keyword>
<evidence type="ECO:0000313" key="20">
    <source>
        <dbReference type="Proteomes" id="UP000494040"/>
    </source>
</evidence>
<dbReference type="GO" id="GO:0000049">
    <property type="term" value="F:tRNA binding"/>
    <property type="evidence" value="ECO:0007669"/>
    <property type="project" value="UniProtKB-KW"/>
</dbReference>
<keyword evidence="6 16" id="KW-0436">Ligase</keyword>
<dbReference type="KEGG" id="clec:106668747"/>
<dbReference type="InterPro" id="IPR009000">
    <property type="entry name" value="Transl_B-barrel_sf"/>
</dbReference>
<evidence type="ECO:0000256" key="8">
    <source>
        <dbReference type="ARBA" id="ARBA00022741"/>
    </source>
</evidence>
<sequence length="1138" mass="125963">MDSSMSAKEIRNQFINFFVKKKNHEYVHSSPVIPHDDPTLLFANAGMNQFKPIFLGTADPNSAMATWKRAVNTQKCIRAGGKHNDLDDVGKDVYHHTFFEMLGNWSFGDYFKKEICTWAWELLTEVFHLPKDRLYVTYFGGHKESGLEPDEECRQIWLKLGIPESHVLPGSMKDNFWEMGETGPCGPCSELHFDRIGNREVPHLVNQDDPDVLEIWNLVFIQYNRETGGSLRPLPKKHIDCGMGFERLVSVIQNKRSNYDTDIFKPLFDAIQKGTNAPPYQGRVGDEDKDGIDMAYRVLADHARTLTIAISDGGTPDNTGRGYVLRRILRRAVRYAVEKLNAKPGFFSSLVQVVVDLLGDTFSEVKKCPQNVVAIINEEEEQFLKTLSRGRNLLNRTIDKLGSTNIFPGDIAWRLYDTYGFPVDLTGLMTEEKGLTIDMNAYEESKKHAQLVSQGKDSANANLISLDVHAISELQDSDVPVTDDSPKYNYKAVAGEGAFAKYKFEPCQGKVLALRKGTQFVQEVKSGDRCGIVLDKTCFYAEQGGQIYDQGFMVKVGDESVEVSVDNVQLKGGYILHTGKVEGLLKVGDKLNLQIDEVRRRLVMSNHTATHILNHALRAVLGPESDQKGSLVAPDRLRFDFTNKKAMSPDQVKKTEFMINNISKADKVVYAQSAPLATAKKVVGLRAMFSEVYPDPVRIVSVGEPVERLISSPESKAAIETSVEFCGGTHLHRSSHMGDFVITSEEAIAKGIRRIVALTGAEAKKAMDHSIALDNAVNMLSDIASTKSLTGKDLVRAITQLNDEISQAVIPYWKKEELRTTLKNMKKKYDDSERAGKTEQIQQVVDSAKQLATQQKGVPFLVAELKAGSNTKALDGALKQVKQLSPETSAMFFSVEESSEKIFCLCAVSKSGIEKGLKANEWVNNVSGLMNGKGGGKADSAQASGSNGKCLATALAKSKEFAAAKLGGGVCSNGGGDAEGLVYTDNCLGSVLVCLTHEYTQAKAGLKKGENLNFNKNGLNLTDSVAIAFYLADTQLKGGDSTLREAQVLQWVWYAENTVRNSSNPSEWMPQLNNYLLTRTFFVGERVTLADLALFTRLLPSYHKNVPLTKYTNLNRWFTTMCNQKAVMKVVGDLIKSK</sequence>
<protein>
    <recommendedName>
        <fullName evidence="3">Alanine--tRNA ligase</fullName>
        <ecNumber evidence="2">6.1.1.7</ecNumber>
    </recommendedName>
    <alternativeName>
        <fullName evidence="14">Alanyl-tRNA synthetase</fullName>
    </alternativeName>
</protein>
<dbReference type="InterPro" id="IPR018163">
    <property type="entry name" value="Thr/Ala-tRNA-synth_IIc_edit"/>
</dbReference>
<evidence type="ECO:0000256" key="11">
    <source>
        <dbReference type="ARBA" id="ARBA00022884"/>
    </source>
</evidence>
<dbReference type="HAMAP" id="MF_00036_B">
    <property type="entry name" value="Ala_tRNA_synth_B"/>
    <property type="match status" value="1"/>
</dbReference>
<keyword evidence="5 16" id="KW-0820">tRNA-binding</keyword>
<dbReference type="FunFam" id="3.30.930.10:FF:000011">
    <property type="entry name" value="Alanine--tRNA ligase, cytoplasmic"/>
    <property type="match status" value="1"/>
</dbReference>
<dbReference type="FunFam" id="3.30.980.10:FF:000004">
    <property type="entry name" value="Alanine--tRNA ligase, cytoplasmic"/>
    <property type="match status" value="1"/>
</dbReference>
<evidence type="ECO:0000259" key="18">
    <source>
        <dbReference type="PROSITE" id="PS50860"/>
    </source>
</evidence>
<keyword evidence="9 16" id="KW-0862">Zinc</keyword>
<dbReference type="PANTHER" id="PTHR11777:SF9">
    <property type="entry name" value="ALANINE--TRNA LIGASE, CYTOPLASMIC"/>
    <property type="match status" value="1"/>
</dbReference>
<dbReference type="GO" id="GO:0005739">
    <property type="term" value="C:mitochondrion"/>
    <property type="evidence" value="ECO:0007669"/>
    <property type="project" value="TreeGrafter"/>
</dbReference>
<keyword evidence="12 16" id="KW-0648">Protein biosynthesis</keyword>
<dbReference type="InterPro" id="IPR002318">
    <property type="entry name" value="Ala-tRNA-lgiase_IIc"/>
</dbReference>
<dbReference type="AlphaFoldDB" id="A0A8I6RZY6"/>
<dbReference type="EnsemblMetazoa" id="XM_014397777.2">
    <property type="protein sequence ID" value="XP_014253263.1"/>
    <property type="gene ID" value="LOC106668747"/>
</dbReference>
<evidence type="ECO:0000256" key="7">
    <source>
        <dbReference type="ARBA" id="ARBA00022723"/>
    </source>
</evidence>
<dbReference type="InterPro" id="IPR010987">
    <property type="entry name" value="Glutathione-S-Trfase_C-like"/>
</dbReference>
<keyword evidence="20" id="KW-1185">Reference proteome</keyword>
<dbReference type="Pfam" id="PF02272">
    <property type="entry name" value="DHHA1"/>
    <property type="match status" value="1"/>
</dbReference>
<dbReference type="InterPro" id="IPR003156">
    <property type="entry name" value="DHHA1_dom"/>
</dbReference>
<reference evidence="19" key="1">
    <citation type="submission" date="2022-01" db="UniProtKB">
        <authorList>
            <consortium name="EnsemblMetazoa"/>
        </authorList>
    </citation>
    <scope>IDENTIFICATION</scope>
</reference>
<dbReference type="EC" id="6.1.1.7" evidence="2"/>
<comment type="domain">
    <text evidence="16">Consists of three domains; the N-terminal catalytic domain, the editing domain and the C-terminal C-Ala domain. The editing domain removes incorrectly charged amino acids, while the C-Ala domain, along with tRNA(Ala), serves as a bridge to cooperatively bring together the editing and aminoacylation centers thus stimulating deacylation of misacylated tRNAs.</text>
</comment>
<feature type="binding site" evidence="16">
    <location>
        <position position="730"/>
    </location>
    <ligand>
        <name>Zn(2+)</name>
        <dbReference type="ChEBI" id="CHEBI:29105"/>
    </ligand>
</feature>
<comment type="function">
    <text evidence="16">Catalyzes the attachment of alanine to tRNA(Ala) in a two-step reaction: alanine is first activated by ATP to form Ala-AMP and then transferred to the acceptor end of tRNA(Ala). Also edits incorrectly charged tRNA(Ala) via its editing domain.</text>
</comment>
<dbReference type="CTD" id="34156"/>
<name>A0A8I6RZY6_CIMLE</name>
<dbReference type="InterPro" id="IPR045864">
    <property type="entry name" value="aa-tRNA-synth_II/BPL/LPL"/>
</dbReference>
<dbReference type="PRINTS" id="PR00980">
    <property type="entry name" value="TRNASYNTHALA"/>
</dbReference>
<dbReference type="InterPro" id="IPR018165">
    <property type="entry name" value="Ala-tRNA-synth_IIc_core"/>
</dbReference>
<dbReference type="PANTHER" id="PTHR11777">
    <property type="entry name" value="ALANYL-TRNA SYNTHETASE"/>
    <property type="match status" value="1"/>
</dbReference>
<comment type="catalytic activity">
    <reaction evidence="15 16">
        <text>tRNA(Ala) + L-alanine + ATP = L-alanyl-tRNA(Ala) + AMP + diphosphate</text>
        <dbReference type="Rhea" id="RHEA:12540"/>
        <dbReference type="Rhea" id="RHEA-COMP:9657"/>
        <dbReference type="Rhea" id="RHEA-COMP:9923"/>
        <dbReference type="ChEBI" id="CHEBI:30616"/>
        <dbReference type="ChEBI" id="CHEBI:33019"/>
        <dbReference type="ChEBI" id="CHEBI:57972"/>
        <dbReference type="ChEBI" id="CHEBI:78442"/>
        <dbReference type="ChEBI" id="CHEBI:78497"/>
        <dbReference type="ChEBI" id="CHEBI:456215"/>
        <dbReference type="EC" id="6.1.1.7"/>
    </reaction>
</comment>
<dbReference type="GO" id="GO:0008270">
    <property type="term" value="F:zinc ion binding"/>
    <property type="evidence" value="ECO:0007669"/>
    <property type="project" value="UniProtKB-UniRule"/>
</dbReference>
<evidence type="ECO:0000256" key="15">
    <source>
        <dbReference type="ARBA" id="ARBA00048300"/>
    </source>
</evidence>
<evidence type="ECO:0000313" key="19">
    <source>
        <dbReference type="EnsemblMetazoa" id="XP_014253263.1"/>
    </source>
</evidence>
<dbReference type="InterPro" id="IPR018162">
    <property type="entry name" value="Ala-tRNA-ligase_IIc_anticod-bd"/>
</dbReference>
<evidence type="ECO:0000256" key="3">
    <source>
        <dbReference type="ARBA" id="ARBA00017959"/>
    </source>
</evidence>
<feature type="domain" description="GST C-terminal" evidence="17">
    <location>
        <begin position="1025"/>
        <end position="1138"/>
    </location>
</feature>
<dbReference type="SUPFAM" id="SSF50447">
    <property type="entry name" value="Translation proteins"/>
    <property type="match status" value="1"/>
</dbReference>
<dbReference type="Gene3D" id="3.10.310.40">
    <property type="match status" value="1"/>
</dbReference>
<dbReference type="RefSeq" id="XP_014253263.1">
    <property type="nucleotide sequence ID" value="XM_014397777.2"/>
</dbReference>
<dbReference type="GO" id="GO:0002161">
    <property type="term" value="F:aminoacyl-tRNA deacylase activity"/>
    <property type="evidence" value="ECO:0007669"/>
    <property type="project" value="TreeGrafter"/>
</dbReference>
<keyword evidence="8 16" id="KW-0547">Nucleotide-binding</keyword>
<dbReference type="GO" id="GO:0004813">
    <property type="term" value="F:alanine-tRNA ligase activity"/>
    <property type="evidence" value="ECO:0007669"/>
    <property type="project" value="UniProtKB-UniRule"/>
</dbReference>
<keyword evidence="7 16" id="KW-0479">Metal-binding</keyword>
<dbReference type="PROSITE" id="PS50405">
    <property type="entry name" value="GST_CTER"/>
    <property type="match status" value="1"/>
</dbReference>
<comment type="subunit">
    <text evidence="16">Monomer.</text>
</comment>
<evidence type="ECO:0000256" key="1">
    <source>
        <dbReference type="ARBA" id="ARBA00008429"/>
    </source>
</evidence>
<dbReference type="InterPro" id="IPR018164">
    <property type="entry name" value="Ala-tRNA-synth_IIc_N"/>
</dbReference>
<dbReference type="Pfam" id="PF00043">
    <property type="entry name" value="GST_C"/>
    <property type="match status" value="1"/>
</dbReference>
<dbReference type="CDD" id="cd00673">
    <property type="entry name" value="AlaRS_core"/>
    <property type="match status" value="1"/>
</dbReference>
<dbReference type="PROSITE" id="PS50860">
    <property type="entry name" value="AA_TRNA_LIGASE_II_ALA"/>
    <property type="match status" value="1"/>
</dbReference>
<feature type="domain" description="Alanyl-transfer RNA synthetases family profile" evidence="18">
    <location>
        <begin position="5"/>
        <end position="769"/>
    </location>
</feature>
<dbReference type="GeneID" id="106668747"/>
<feature type="binding site" evidence="16">
    <location>
        <position position="726"/>
    </location>
    <ligand>
        <name>Zn(2+)</name>
        <dbReference type="ChEBI" id="CHEBI:29105"/>
    </ligand>
</feature>
<dbReference type="InterPro" id="IPR004046">
    <property type="entry name" value="GST_C"/>
</dbReference>
<dbReference type="SUPFAM" id="SSF101353">
    <property type="entry name" value="Putative anticodon-binding domain of alanyl-tRNA synthetase (AlaRS)"/>
    <property type="match status" value="1"/>
</dbReference>
<dbReference type="SMART" id="SM00863">
    <property type="entry name" value="tRNA_SAD"/>
    <property type="match status" value="1"/>
</dbReference>
<dbReference type="Gene3D" id="1.20.1050.130">
    <property type="match status" value="1"/>
</dbReference>
<dbReference type="Proteomes" id="UP000494040">
    <property type="component" value="Unassembled WGS sequence"/>
</dbReference>
<keyword evidence="11 16" id="KW-0694">RNA-binding</keyword>
<dbReference type="OrthoDB" id="2423964at2759"/>
<dbReference type="FunFam" id="3.10.310.40:FF:000002">
    <property type="entry name" value="alanine--tRNA ligase, cytoplasmic"/>
    <property type="match status" value="1"/>
</dbReference>
<evidence type="ECO:0000256" key="10">
    <source>
        <dbReference type="ARBA" id="ARBA00022840"/>
    </source>
</evidence>
<dbReference type="GO" id="GO:0005524">
    <property type="term" value="F:ATP binding"/>
    <property type="evidence" value="ECO:0007669"/>
    <property type="project" value="UniProtKB-UniRule"/>
</dbReference>
<comment type="cofactor">
    <cofactor evidence="16">
        <name>Zn(2+)</name>
        <dbReference type="ChEBI" id="CHEBI:29105"/>
    </cofactor>
    <text evidence="16">Binds 1 zinc ion per subunit.</text>
</comment>
<comment type="similarity">
    <text evidence="1">Belongs to the class-II aminoacyl-tRNA synthetase family. Alax-L subfamily.</text>
</comment>
<dbReference type="NCBIfam" id="TIGR00344">
    <property type="entry name" value="alaS"/>
    <property type="match status" value="1"/>
</dbReference>
<dbReference type="InterPro" id="IPR036282">
    <property type="entry name" value="Glutathione-S-Trfase_C_sf"/>
</dbReference>
<dbReference type="GO" id="GO:0006419">
    <property type="term" value="P:alanyl-tRNA aminoacylation"/>
    <property type="evidence" value="ECO:0007669"/>
    <property type="project" value="InterPro"/>
</dbReference>
<dbReference type="Gene3D" id="2.40.30.130">
    <property type="match status" value="1"/>
</dbReference>
<feature type="binding site" evidence="16">
    <location>
        <position position="607"/>
    </location>
    <ligand>
        <name>Zn(2+)</name>
        <dbReference type="ChEBI" id="CHEBI:29105"/>
    </ligand>
</feature>
<dbReference type="SUPFAM" id="SSF47616">
    <property type="entry name" value="GST C-terminal domain-like"/>
    <property type="match status" value="1"/>
</dbReference>
<dbReference type="Gene3D" id="3.30.930.10">
    <property type="entry name" value="Bira Bifunctional Protein, Domain 2"/>
    <property type="match status" value="1"/>
</dbReference>
<evidence type="ECO:0000256" key="6">
    <source>
        <dbReference type="ARBA" id="ARBA00022598"/>
    </source>
</evidence>
<dbReference type="InterPro" id="IPR012947">
    <property type="entry name" value="tRNA_SAD"/>
</dbReference>
<evidence type="ECO:0000256" key="13">
    <source>
        <dbReference type="ARBA" id="ARBA00023146"/>
    </source>
</evidence>
<evidence type="ECO:0000256" key="4">
    <source>
        <dbReference type="ARBA" id="ARBA00022490"/>
    </source>
</evidence>
<evidence type="ECO:0000256" key="12">
    <source>
        <dbReference type="ARBA" id="ARBA00022917"/>
    </source>
</evidence>
<evidence type="ECO:0000256" key="5">
    <source>
        <dbReference type="ARBA" id="ARBA00022555"/>
    </source>
</evidence>
<evidence type="ECO:0000259" key="17">
    <source>
        <dbReference type="PROSITE" id="PS50405"/>
    </source>
</evidence>
<dbReference type="InterPro" id="IPR050058">
    <property type="entry name" value="Ala-tRNA_ligase"/>
</dbReference>
<dbReference type="Pfam" id="PF01411">
    <property type="entry name" value="tRNA-synt_2c"/>
    <property type="match status" value="1"/>
</dbReference>
<dbReference type="SUPFAM" id="SSF55186">
    <property type="entry name" value="ThrRS/AlaRS common domain"/>
    <property type="match status" value="1"/>
</dbReference>
<evidence type="ECO:0000256" key="2">
    <source>
        <dbReference type="ARBA" id="ARBA00013168"/>
    </source>
</evidence>
<dbReference type="Pfam" id="PF07973">
    <property type="entry name" value="tRNA_SAD"/>
    <property type="match status" value="1"/>
</dbReference>
<dbReference type="SUPFAM" id="SSF55681">
    <property type="entry name" value="Class II aaRS and biotin synthetases"/>
    <property type="match status" value="1"/>
</dbReference>
<keyword evidence="10 16" id="KW-0067">ATP-binding</keyword>